<evidence type="ECO:0000259" key="1">
    <source>
        <dbReference type="PROSITE" id="PS50011"/>
    </source>
</evidence>
<organism evidence="2">
    <name type="scientific">Guillardia theta (strain CCMP2712)</name>
    <name type="common">Cryptophyte</name>
    <dbReference type="NCBI Taxonomy" id="905079"/>
    <lineage>
        <taxon>Eukaryota</taxon>
        <taxon>Cryptophyceae</taxon>
        <taxon>Pyrenomonadales</taxon>
        <taxon>Geminigeraceae</taxon>
        <taxon>Guillardia</taxon>
    </lineage>
</organism>
<dbReference type="STRING" id="905079.L1ILR6"/>
<dbReference type="InterPro" id="IPR011009">
    <property type="entry name" value="Kinase-like_dom_sf"/>
</dbReference>
<reference evidence="3" key="3">
    <citation type="submission" date="2016-03" db="UniProtKB">
        <authorList>
            <consortium name="EnsemblProtists"/>
        </authorList>
    </citation>
    <scope>IDENTIFICATION</scope>
</reference>
<name>L1ILR6_GUITC</name>
<dbReference type="RefSeq" id="XP_005824047.1">
    <property type="nucleotide sequence ID" value="XM_005823990.1"/>
</dbReference>
<dbReference type="PANTHER" id="PTHR44329">
    <property type="entry name" value="SERINE/THREONINE-PROTEIN KINASE TNNI3K-RELATED"/>
    <property type="match status" value="1"/>
</dbReference>
<accession>L1ILR6</accession>
<dbReference type="InterPro" id="IPR051681">
    <property type="entry name" value="Ser/Thr_Kinases-Pseudokinases"/>
</dbReference>
<dbReference type="InterPro" id="IPR000719">
    <property type="entry name" value="Prot_kinase_dom"/>
</dbReference>
<reference evidence="2 4" key="1">
    <citation type="journal article" date="2012" name="Nature">
        <title>Algal genomes reveal evolutionary mosaicism and the fate of nucleomorphs.</title>
        <authorList>
            <consortium name="DOE Joint Genome Institute"/>
            <person name="Curtis B.A."/>
            <person name="Tanifuji G."/>
            <person name="Burki F."/>
            <person name="Gruber A."/>
            <person name="Irimia M."/>
            <person name="Maruyama S."/>
            <person name="Arias M.C."/>
            <person name="Ball S.G."/>
            <person name="Gile G.H."/>
            <person name="Hirakawa Y."/>
            <person name="Hopkins J.F."/>
            <person name="Kuo A."/>
            <person name="Rensing S.A."/>
            <person name="Schmutz J."/>
            <person name="Symeonidi A."/>
            <person name="Elias M."/>
            <person name="Eveleigh R.J."/>
            <person name="Herman E.K."/>
            <person name="Klute M.J."/>
            <person name="Nakayama T."/>
            <person name="Obornik M."/>
            <person name="Reyes-Prieto A."/>
            <person name="Armbrust E.V."/>
            <person name="Aves S.J."/>
            <person name="Beiko R.G."/>
            <person name="Coutinho P."/>
            <person name="Dacks J.B."/>
            <person name="Durnford D.G."/>
            <person name="Fast N.M."/>
            <person name="Green B.R."/>
            <person name="Grisdale C.J."/>
            <person name="Hempel F."/>
            <person name="Henrissat B."/>
            <person name="Hoppner M.P."/>
            <person name="Ishida K."/>
            <person name="Kim E."/>
            <person name="Koreny L."/>
            <person name="Kroth P.G."/>
            <person name="Liu Y."/>
            <person name="Malik S.B."/>
            <person name="Maier U.G."/>
            <person name="McRose D."/>
            <person name="Mock T."/>
            <person name="Neilson J.A."/>
            <person name="Onodera N.T."/>
            <person name="Poole A.M."/>
            <person name="Pritham E.J."/>
            <person name="Richards T.A."/>
            <person name="Rocap G."/>
            <person name="Roy S.W."/>
            <person name="Sarai C."/>
            <person name="Schaack S."/>
            <person name="Shirato S."/>
            <person name="Slamovits C.H."/>
            <person name="Spencer D.F."/>
            <person name="Suzuki S."/>
            <person name="Worden A.Z."/>
            <person name="Zauner S."/>
            <person name="Barry K."/>
            <person name="Bell C."/>
            <person name="Bharti A.K."/>
            <person name="Crow J.A."/>
            <person name="Grimwood J."/>
            <person name="Kramer R."/>
            <person name="Lindquist E."/>
            <person name="Lucas S."/>
            <person name="Salamov A."/>
            <person name="McFadden G.I."/>
            <person name="Lane C.E."/>
            <person name="Keeling P.J."/>
            <person name="Gray M.W."/>
            <person name="Grigoriev I.V."/>
            <person name="Archibald J.M."/>
        </authorList>
    </citation>
    <scope>NUCLEOTIDE SEQUENCE</scope>
    <source>
        <strain evidence="2 4">CCMP2712</strain>
    </source>
</reference>
<dbReference type="PROSITE" id="PS50011">
    <property type="entry name" value="PROTEIN_KINASE_DOM"/>
    <property type="match status" value="1"/>
</dbReference>
<evidence type="ECO:0000313" key="2">
    <source>
        <dbReference type="EMBL" id="EKX37067.1"/>
    </source>
</evidence>
<dbReference type="SUPFAM" id="SSF56112">
    <property type="entry name" value="Protein kinase-like (PK-like)"/>
    <property type="match status" value="1"/>
</dbReference>
<dbReference type="PROSITE" id="PS00108">
    <property type="entry name" value="PROTEIN_KINASE_ST"/>
    <property type="match status" value="1"/>
</dbReference>
<dbReference type="EnsemblProtists" id="EKX37067">
    <property type="protein sequence ID" value="EKX37067"/>
    <property type="gene ID" value="GUITHDRAFT_78469"/>
</dbReference>
<reference evidence="4" key="2">
    <citation type="submission" date="2012-11" db="EMBL/GenBank/DDBJ databases">
        <authorList>
            <person name="Kuo A."/>
            <person name="Curtis B.A."/>
            <person name="Tanifuji G."/>
            <person name="Burki F."/>
            <person name="Gruber A."/>
            <person name="Irimia M."/>
            <person name="Maruyama S."/>
            <person name="Arias M.C."/>
            <person name="Ball S.G."/>
            <person name="Gile G.H."/>
            <person name="Hirakawa Y."/>
            <person name="Hopkins J.F."/>
            <person name="Rensing S.A."/>
            <person name="Schmutz J."/>
            <person name="Symeonidi A."/>
            <person name="Elias M."/>
            <person name="Eveleigh R.J."/>
            <person name="Herman E.K."/>
            <person name="Klute M.J."/>
            <person name="Nakayama T."/>
            <person name="Obornik M."/>
            <person name="Reyes-Prieto A."/>
            <person name="Armbrust E.V."/>
            <person name="Aves S.J."/>
            <person name="Beiko R.G."/>
            <person name="Coutinho P."/>
            <person name="Dacks J.B."/>
            <person name="Durnford D.G."/>
            <person name="Fast N.M."/>
            <person name="Green B.R."/>
            <person name="Grisdale C."/>
            <person name="Hempe F."/>
            <person name="Henrissat B."/>
            <person name="Hoppner M.P."/>
            <person name="Ishida K.-I."/>
            <person name="Kim E."/>
            <person name="Koreny L."/>
            <person name="Kroth P.G."/>
            <person name="Liu Y."/>
            <person name="Malik S.-B."/>
            <person name="Maier U.G."/>
            <person name="McRose D."/>
            <person name="Mock T."/>
            <person name="Neilson J.A."/>
            <person name="Onodera N.T."/>
            <person name="Poole A.M."/>
            <person name="Pritham E.J."/>
            <person name="Richards T.A."/>
            <person name="Rocap G."/>
            <person name="Roy S.W."/>
            <person name="Sarai C."/>
            <person name="Schaack S."/>
            <person name="Shirato S."/>
            <person name="Slamovits C.H."/>
            <person name="Spencer D.F."/>
            <person name="Suzuki S."/>
            <person name="Worden A.Z."/>
            <person name="Zauner S."/>
            <person name="Barry K."/>
            <person name="Bell C."/>
            <person name="Bharti A.K."/>
            <person name="Crow J.A."/>
            <person name="Grimwood J."/>
            <person name="Kramer R."/>
            <person name="Lindquist E."/>
            <person name="Lucas S."/>
            <person name="Salamov A."/>
            <person name="McFadden G.I."/>
            <person name="Lane C.E."/>
            <person name="Keeling P.J."/>
            <person name="Gray M.W."/>
            <person name="Grigoriev I.V."/>
            <person name="Archibald J.M."/>
        </authorList>
    </citation>
    <scope>NUCLEOTIDE SEQUENCE</scope>
    <source>
        <strain evidence="4">CCMP2712</strain>
    </source>
</reference>
<dbReference type="GO" id="GO:0005524">
    <property type="term" value="F:ATP binding"/>
    <property type="evidence" value="ECO:0007669"/>
    <property type="project" value="InterPro"/>
</dbReference>
<proteinExistence type="predicted"/>
<gene>
    <name evidence="2" type="ORF">GUITHDRAFT_78469</name>
</gene>
<sequence length="382" mass="43393">MCQSEQSQQTELQIEPSKATKELKIDTEDVKLRFQRRPSLQDDCPIFLDLVFHHNILKQNDIDRCGSFAIRRSSLTFGDVLGQGSCGEVRSALYNGRQVAVKTLCSKLDARSEEGKDLLKEIGMMSHAFRHKNVVDFYGIYEHDGLPWLVMELMPGGSLEQYYEAKKKSRRDGRWRPKTRRAVSWVEDILSALAYLHAQKPPVIHRDIKPANMLLTEDGRTVKIGDFGLSRMCPLSPGKAPLTPGGGRGSGGFLSDESFMSTELTGTTGTYRYMAPEIFRGEGQYTAAVDVYSFSLVMWYIFAGEHPFCNIDGHSVACISAENDMRPEVLYRMRIPRELQGIMRRSWAGKGKERPRAAELLEEVEAWRIRGETSCWLKVPWR</sequence>
<evidence type="ECO:0000313" key="3">
    <source>
        <dbReference type="EnsemblProtists" id="EKX37067"/>
    </source>
</evidence>
<dbReference type="HOGENOM" id="CLU_000288_7_35_1"/>
<dbReference type="KEGG" id="gtt:GUITHDRAFT_78469"/>
<dbReference type="eggNOG" id="KOG0192">
    <property type="taxonomic scope" value="Eukaryota"/>
</dbReference>
<dbReference type="SMART" id="SM00220">
    <property type="entry name" value="S_TKc"/>
    <property type="match status" value="1"/>
</dbReference>
<dbReference type="GeneID" id="17293829"/>
<dbReference type="Pfam" id="PF00069">
    <property type="entry name" value="Pkinase"/>
    <property type="match status" value="1"/>
</dbReference>
<dbReference type="EMBL" id="JH993064">
    <property type="protein sequence ID" value="EKX37067.1"/>
    <property type="molecule type" value="Genomic_DNA"/>
</dbReference>
<dbReference type="OMA" id="WEIVFRE"/>
<feature type="domain" description="Protein kinase" evidence="1">
    <location>
        <begin position="75"/>
        <end position="368"/>
    </location>
</feature>
<protein>
    <recommendedName>
        <fullName evidence="1">Protein kinase domain-containing protein</fullName>
    </recommendedName>
</protein>
<dbReference type="Proteomes" id="UP000011087">
    <property type="component" value="Unassembled WGS sequence"/>
</dbReference>
<dbReference type="Gene3D" id="1.10.510.10">
    <property type="entry name" value="Transferase(Phosphotransferase) domain 1"/>
    <property type="match status" value="1"/>
</dbReference>
<dbReference type="AlphaFoldDB" id="L1ILR6"/>
<dbReference type="GO" id="GO:0004674">
    <property type="term" value="F:protein serine/threonine kinase activity"/>
    <property type="evidence" value="ECO:0007669"/>
    <property type="project" value="TreeGrafter"/>
</dbReference>
<evidence type="ECO:0000313" key="4">
    <source>
        <dbReference type="Proteomes" id="UP000011087"/>
    </source>
</evidence>
<dbReference type="PaxDb" id="55529-EKX37067"/>
<dbReference type="OrthoDB" id="4062651at2759"/>
<dbReference type="InterPro" id="IPR008271">
    <property type="entry name" value="Ser/Thr_kinase_AS"/>
</dbReference>
<keyword evidence="4" id="KW-1185">Reference proteome</keyword>